<organism evidence="1 2">
    <name type="scientific">Streptomyces pratisoli</name>
    <dbReference type="NCBI Taxonomy" id="3139917"/>
    <lineage>
        <taxon>Bacteria</taxon>
        <taxon>Bacillati</taxon>
        <taxon>Actinomycetota</taxon>
        <taxon>Actinomycetes</taxon>
        <taxon>Kitasatosporales</taxon>
        <taxon>Streptomycetaceae</taxon>
        <taxon>Streptomyces</taxon>
    </lineage>
</organism>
<protein>
    <submittedName>
        <fullName evidence="1">Uncharacterized protein</fullName>
    </submittedName>
</protein>
<dbReference type="Proteomes" id="UP001375539">
    <property type="component" value="Unassembled WGS sequence"/>
</dbReference>
<comment type="caution">
    <text evidence="1">The sequence shown here is derived from an EMBL/GenBank/DDBJ whole genome shotgun (WGS) entry which is preliminary data.</text>
</comment>
<dbReference type="EMBL" id="JBBKAI010000002">
    <property type="protein sequence ID" value="MEJ8660924.1"/>
    <property type="molecule type" value="Genomic_DNA"/>
</dbReference>
<name>A0ACC6QRF5_9ACTN</name>
<accession>A0ACC6QRF5</accession>
<sequence>MNRPVRCADRVVLAVLMALVAVLGTRAGATAVTSPGADRPPASAPADPAGEAPQDTSETEQPPPVRAERRPARACEPPGDTTEGAGALGPYPRGAARPAAAPPPPPATRLLVLRC</sequence>
<keyword evidence="2" id="KW-1185">Reference proteome</keyword>
<reference evidence="1" key="1">
    <citation type="submission" date="2024-03" db="EMBL/GenBank/DDBJ databases">
        <title>Novel Streptomyces species of biotechnological and ecological value are a feature of Machair soil.</title>
        <authorList>
            <person name="Prole J.R."/>
            <person name="Goodfellow M."/>
            <person name="Allenby N."/>
            <person name="Ward A.C."/>
        </authorList>
    </citation>
    <scope>NUCLEOTIDE SEQUENCE</scope>
    <source>
        <strain evidence="1">MS1.AVA.4</strain>
    </source>
</reference>
<evidence type="ECO:0000313" key="1">
    <source>
        <dbReference type="EMBL" id="MEJ8660924.1"/>
    </source>
</evidence>
<gene>
    <name evidence="1" type="ORF">WKI58_31170</name>
</gene>
<proteinExistence type="predicted"/>
<evidence type="ECO:0000313" key="2">
    <source>
        <dbReference type="Proteomes" id="UP001375539"/>
    </source>
</evidence>